<dbReference type="Pfam" id="PF18962">
    <property type="entry name" value="Por_Secre_tail"/>
    <property type="match status" value="1"/>
</dbReference>
<accession>A0A1P9WWX2</accession>
<protein>
    <submittedName>
        <fullName evidence="4">Alpha-amylase</fullName>
    </submittedName>
</protein>
<dbReference type="Proteomes" id="UP000187941">
    <property type="component" value="Chromosome"/>
</dbReference>
<dbReference type="EMBL" id="CP014263">
    <property type="protein sequence ID" value="AQG79871.1"/>
    <property type="molecule type" value="Genomic_DNA"/>
</dbReference>
<dbReference type="SMART" id="SM00642">
    <property type="entry name" value="Aamy"/>
    <property type="match status" value="1"/>
</dbReference>
<evidence type="ECO:0000313" key="5">
    <source>
        <dbReference type="Proteomes" id="UP000187941"/>
    </source>
</evidence>
<gene>
    <name evidence="4" type="ORF">AWR27_11360</name>
</gene>
<dbReference type="PANTHER" id="PTHR43002">
    <property type="entry name" value="GLYCOGEN DEBRANCHING ENZYME"/>
    <property type="match status" value="1"/>
</dbReference>
<dbReference type="Gene3D" id="2.60.40.10">
    <property type="entry name" value="Immunoglobulins"/>
    <property type="match status" value="1"/>
</dbReference>
<comment type="similarity">
    <text evidence="1">Belongs to the glycosyl hydrolase 13 family.</text>
</comment>
<reference evidence="4 5" key="1">
    <citation type="submission" date="2016-01" db="EMBL/GenBank/DDBJ databases">
        <authorList>
            <person name="Oliw E.H."/>
        </authorList>
    </citation>
    <scope>NUCLEOTIDE SEQUENCE [LARGE SCALE GENOMIC DNA]</scope>
    <source>
        <strain evidence="4 5">DY10</strain>
    </source>
</reference>
<evidence type="ECO:0000313" key="4">
    <source>
        <dbReference type="EMBL" id="AQG79871.1"/>
    </source>
</evidence>
<dbReference type="STRING" id="1178516.AWR27_11360"/>
<evidence type="ECO:0000259" key="3">
    <source>
        <dbReference type="SMART" id="SM00642"/>
    </source>
</evidence>
<feature type="signal peptide" evidence="2">
    <location>
        <begin position="1"/>
        <end position="22"/>
    </location>
</feature>
<proteinExistence type="inferred from homology"/>
<feature type="chain" id="PRO_5012749538" evidence="2">
    <location>
        <begin position="23"/>
        <end position="941"/>
    </location>
</feature>
<dbReference type="OrthoDB" id="9761875at2"/>
<sequence>MTRRYILLYCLLGFMSELLAQAVTTLPAFPTADAEITLVFDVKQAKDTRAQGLLGKTSDVFLWSGAGSTATGDAFQFQPAGQTNFSAPFEPGRMTSLGNDRWQIKLVPRTYFGVPANTPIRRLGVLLKSGDGRAQTEDFFVTIYDAGLNITRLAPAQKNLFVEPNATLPVRYRVSQRATLSLTVDGQAVNPTTESDTIRADLPTGSEPGVRKTVILRATTSSLPIQSVADTFFFTVRPQPTIAPLPNGVRDGVNYVGGTRNDATTTLVLYAPKKNFVYAIGEFNNWTPGPQYLMNRTPDGDRYWLTLTGLQPGREVAYQYWVDGSLAVADPYAEKILDPNNDKFIPATTYPNLKPYPAGATGIVSVFQPNQSSYVWQSNVLPARPTTGEIVYELLVRDFSAARTYQAVIDSLPYLKRLGVTTIELMPIMEFAGNDSWGYNPIFFFAPDKAYGTKNDLKRFIDVCHQNNIKVVLDMVLNQADFEFPYVKLYWDGTKPTADSPFFNPQATHPFSVFFDFNHESPATQAFVERVNRYWLTEYRFDGFRFDLSKGFTQKNTGGDVSAWSAYDASRIAIWKRIYGQLTAVNPNGLYILEHFAENREEQELAELGFLMWGNENGGFRNSIKGFTANIGGISYKQRGWSKPNLLGYAESHDEERLVYDAVTNGRTEGSYNVKSLPTALERAKLAAAFLLAVPGPRLIWQFGELGYDISINQNGRTGAKPIKWDYYQDANRLKLFNVYKNLIELKKTVPAFSTANFTADMSGIVKQLTLTDASNTIYLIGNFDAVAQLVEAAFPTPGTWYDYFTGQPVTVANPKARIVLQPGEFHLFSSQKLPIPEANLVPWTAAITLVTANEPHAAGQLIVSPNPADSELHIDLRSAYRGAVLFSLRDGNGRSIRSLRVQKNTDQLRHTLDVAELATGLYILHVQQGNQQTTAKVLKR</sequence>
<feature type="domain" description="Glycosyl hydrolase family 13 catalytic" evidence="3">
    <location>
        <begin position="393"/>
        <end position="747"/>
    </location>
</feature>
<dbReference type="CDD" id="cd11350">
    <property type="entry name" value="AmyAc_4"/>
    <property type="match status" value="1"/>
</dbReference>
<dbReference type="InterPro" id="IPR026444">
    <property type="entry name" value="Secre_tail"/>
</dbReference>
<keyword evidence="2" id="KW-0732">Signal</keyword>
<dbReference type="SUPFAM" id="SSF51445">
    <property type="entry name" value="(Trans)glycosidases"/>
    <property type="match status" value="1"/>
</dbReference>
<dbReference type="AlphaFoldDB" id="A0A1P9WWX2"/>
<dbReference type="KEGG" id="smon:AWR27_11360"/>
<dbReference type="InterPro" id="IPR006047">
    <property type="entry name" value="GH13_cat_dom"/>
</dbReference>
<name>A0A1P9WWX2_9BACT</name>
<dbReference type="Gene3D" id="3.20.20.80">
    <property type="entry name" value="Glycosidases"/>
    <property type="match status" value="1"/>
</dbReference>
<dbReference type="RefSeq" id="WP_077131305.1">
    <property type="nucleotide sequence ID" value="NZ_CP014263.1"/>
</dbReference>
<dbReference type="SUPFAM" id="SSF81296">
    <property type="entry name" value="E set domains"/>
    <property type="match status" value="1"/>
</dbReference>
<dbReference type="InterPro" id="IPR013783">
    <property type="entry name" value="Ig-like_fold"/>
</dbReference>
<dbReference type="InterPro" id="IPR017853">
    <property type="entry name" value="GH"/>
</dbReference>
<keyword evidence="5" id="KW-1185">Reference proteome</keyword>
<evidence type="ECO:0000256" key="2">
    <source>
        <dbReference type="SAM" id="SignalP"/>
    </source>
</evidence>
<dbReference type="GO" id="GO:0005975">
    <property type="term" value="P:carbohydrate metabolic process"/>
    <property type="evidence" value="ECO:0007669"/>
    <property type="project" value="InterPro"/>
</dbReference>
<organism evidence="4 5">
    <name type="scientific">Spirosoma montaniterrae</name>
    <dbReference type="NCBI Taxonomy" id="1178516"/>
    <lineage>
        <taxon>Bacteria</taxon>
        <taxon>Pseudomonadati</taxon>
        <taxon>Bacteroidota</taxon>
        <taxon>Cytophagia</taxon>
        <taxon>Cytophagales</taxon>
        <taxon>Cytophagaceae</taxon>
        <taxon>Spirosoma</taxon>
    </lineage>
</organism>
<evidence type="ECO:0000256" key="1">
    <source>
        <dbReference type="ARBA" id="ARBA00008061"/>
    </source>
</evidence>
<dbReference type="Pfam" id="PF00128">
    <property type="entry name" value="Alpha-amylase"/>
    <property type="match status" value="1"/>
</dbReference>
<dbReference type="NCBIfam" id="TIGR04183">
    <property type="entry name" value="Por_Secre_tail"/>
    <property type="match status" value="1"/>
</dbReference>
<dbReference type="InterPro" id="IPR014756">
    <property type="entry name" value="Ig_E-set"/>
</dbReference>